<proteinExistence type="predicted"/>
<evidence type="ECO:0000313" key="3">
    <source>
        <dbReference type="Proteomes" id="UP000604046"/>
    </source>
</evidence>
<protein>
    <submittedName>
        <fullName evidence="2">Uncharacterized protein</fullName>
    </submittedName>
</protein>
<evidence type="ECO:0000256" key="1">
    <source>
        <dbReference type="SAM" id="SignalP"/>
    </source>
</evidence>
<feature type="chain" id="PRO_5033032190" evidence="1">
    <location>
        <begin position="18"/>
        <end position="1269"/>
    </location>
</feature>
<dbReference type="AlphaFoldDB" id="A0A812V6E9"/>
<gene>
    <name evidence="2" type="ORF">SNAT2548_LOCUS34178</name>
</gene>
<sequence>MPALLAVLAMLMPLATAIKFSPDANTSLLEVAPTSNKTDVELALLARSSRASVEEQEKELDAVVSAKALGFIGDAVGGIVDAVGDAAGAVGNHIVTAAEVTANTLKQAGLTIGSAAANAAVIIGKHVIKPAVGKITSLPGDIKNVADTIGNGVIQVGQAMSYAGQLVADSTVQLGGIMADGLKEAGEFVGGVALDMINCIKDSLTPCKLLIGDQCDCDAGSHVTASATSLSIRCVFTKDDDFKGGAGLTAKAGQSFGGGKEGGTAVLPGKEYAQAYKTANQVMKSREALKPKKVKAPEGSCETNLWVAVEGAAQFTPDVTVTVESNGDTSMSISGLVRASIDALVEGEGSCSFHAEKGLPEKPKTKVVCAGKFCIVFMLQFIAELDIKGVLTGTVEASTDIDFEIKGTVKVNPSGKATAHFESPSIKRTNGFAIGASATTSIRFGMGPVFTIYPVPGIPINLNAKINAEAKAHGTLSYRSGMFLIQEDEESHKHLDDVNDFMNATSNELSMCGAAALTTYADIDITGLALPDIFKDVLNREFLVKQIKDGLTKSMTKQATGPASCMPGGDALQNAANSAGNFLASLIPEFDLNFFESIQLLKPQKLFCEEVYKIPNPGFDQAPCAANLGCKFAGRPPRPGVKAPLPSQVTNQVSMTATAPACSLVEGSVKMGDHFIEVGTFRMGVVDHGNGYEYFSIQHKDGVTTQIYGAEGNTHVRRRRPRRDIGTWHRPVGTAKGISFGFQYIQIGNFRLGAIDDNHLSLSHKNGNTMIIYRNDRKVFYGPLTDWGAFDRGEGAPTGVSFGDRFLQIGKFRIGCNDPGHFVVTHTSNTLVHLYRYDGTEHRPGNEWSHAINSRPPAPWTCKDIAEIAYGKCDPDWGAYGDRFIQLGQWRLGAWDANHFSVSHKNGNTAMIYRGDGTRHPGPRRDFGTWNRPTGFPHGISFGPGFIQIGNFRLGAIDDGHLSLAHSNGNVIAIFRHDKTIHSNRDVLRSAWTAWRLTAGAASSITFGKDFLQLGNFRLGDVDGGGHFAVGHNTGGTIQLFSHGGHSHPGIGNEWSAPVFSRFPQWHCGGIQEIMGVCPGLAAGDNFLQIGDWRLGADYHHFTVSHRDGTTAMIYRSDNLHFGGPRSDWGWWGHETKQSAHSLRFGDRFIEFAGAWRLGEWHSGHLSLSHTNGNAPILFRSDGHHFKNFVGHSHGSWHRPRGAAQGVTFGDRFVQIGGFRVGDVDSRHFSITHTNGQTIKIYREDGRHYWGPRTDFTTFGRPLWDCAVV</sequence>
<reference evidence="2" key="1">
    <citation type="submission" date="2021-02" db="EMBL/GenBank/DDBJ databases">
        <authorList>
            <person name="Dougan E. K."/>
            <person name="Rhodes N."/>
            <person name="Thang M."/>
            <person name="Chan C."/>
        </authorList>
    </citation>
    <scope>NUCLEOTIDE SEQUENCE</scope>
</reference>
<name>A0A812V6E9_9DINO</name>
<accession>A0A812V6E9</accession>
<evidence type="ECO:0000313" key="2">
    <source>
        <dbReference type="EMBL" id="CAE7600906.1"/>
    </source>
</evidence>
<dbReference type="Proteomes" id="UP000604046">
    <property type="component" value="Unassembled WGS sequence"/>
</dbReference>
<dbReference type="EMBL" id="CAJNDS010002797">
    <property type="protein sequence ID" value="CAE7600906.1"/>
    <property type="molecule type" value="Genomic_DNA"/>
</dbReference>
<comment type="caution">
    <text evidence="2">The sequence shown here is derived from an EMBL/GenBank/DDBJ whole genome shotgun (WGS) entry which is preliminary data.</text>
</comment>
<keyword evidence="3" id="KW-1185">Reference proteome</keyword>
<keyword evidence="1" id="KW-0732">Signal</keyword>
<organism evidence="2 3">
    <name type="scientific">Symbiodinium natans</name>
    <dbReference type="NCBI Taxonomy" id="878477"/>
    <lineage>
        <taxon>Eukaryota</taxon>
        <taxon>Sar</taxon>
        <taxon>Alveolata</taxon>
        <taxon>Dinophyceae</taxon>
        <taxon>Suessiales</taxon>
        <taxon>Symbiodiniaceae</taxon>
        <taxon>Symbiodinium</taxon>
    </lineage>
</organism>
<feature type="signal peptide" evidence="1">
    <location>
        <begin position="1"/>
        <end position="17"/>
    </location>
</feature>